<dbReference type="Proteomes" id="UP000108614">
    <property type="component" value="Segment"/>
</dbReference>
<evidence type="ECO:0000313" key="2">
    <source>
        <dbReference type="Proteomes" id="UP000108614"/>
    </source>
</evidence>
<dbReference type="OrthoDB" id="26840at10239"/>
<reference evidence="1 2" key="1">
    <citation type="submission" date="2011-12" db="EMBL/GenBank/DDBJ databases">
        <title>Genome analysis of Bovine adenovirus 6 reveals a need to establish a new species: Bovine adenovirus E.</title>
        <authorList>
            <person name="Erdei N."/>
            <person name="Szathmary R."/>
            <person name="Harrach B."/>
            <person name="Benko M."/>
        </authorList>
    </citation>
    <scope>NUCLEOTIDE SEQUENCE [LARGE SCALE GENOMIC DNA]</scope>
    <source>
        <strain evidence="1">671130</strain>
    </source>
</reference>
<keyword evidence="2" id="KW-1185">Reference proteome</keyword>
<organism evidence="1 2">
    <name type="scientific">Bovine adenovirus 6</name>
    <dbReference type="NCBI Taxonomy" id="111167"/>
    <lineage>
        <taxon>Viruses</taxon>
        <taxon>Varidnaviria</taxon>
        <taxon>Bamfordvirae</taxon>
        <taxon>Preplasmiviricota</taxon>
        <taxon>Polisuviricotina</taxon>
        <taxon>Pharingeaviricetes</taxon>
        <taxon>Rowavirales</taxon>
        <taxon>Adenoviridae</taxon>
        <taxon>Barthadenovirus</taxon>
        <taxon>Barthadenovirus bossextum</taxon>
        <taxon>Bovine atadenovirus E</taxon>
    </lineage>
</organism>
<name>K9MME4_9ADEN</name>
<proteinExistence type="predicted"/>
<protein>
    <submittedName>
        <fullName evidence="1">U exon</fullName>
    </submittedName>
</protein>
<evidence type="ECO:0000313" key="1">
    <source>
        <dbReference type="EMBL" id="AFV70649.1"/>
    </source>
</evidence>
<sequence>MTQVYFNNSLLVTCDFYCPTFKWIKISKRTQLKLENYGSLLLFYGAEDKRDLLM</sequence>
<accession>K9MME4</accession>
<dbReference type="KEGG" id="vg:14443568"/>
<dbReference type="EMBL" id="JQ345700">
    <property type="protein sequence ID" value="AFV70649.1"/>
    <property type="molecule type" value="Genomic_DNA"/>
</dbReference>
<dbReference type="GeneID" id="14443568"/>
<dbReference type="RefSeq" id="YP_007347013.1">
    <property type="nucleotide sequence ID" value="NC_020074.1"/>
</dbReference>